<keyword evidence="1" id="KW-1133">Transmembrane helix</keyword>
<feature type="transmembrane region" description="Helical" evidence="1">
    <location>
        <begin position="119"/>
        <end position="142"/>
    </location>
</feature>
<dbReference type="STRING" id="1212545.SARL_06184"/>
<feature type="transmembrane region" description="Helical" evidence="1">
    <location>
        <begin position="35"/>
        <end position="68"/>
    </location>
</feature>
<proteinExistence type="predicted"/>
<evidence type="ECO:0000313" key="2">
    <source>
        <dbReference type="EMBL" id="GEQ00434.1"/>
    </source>
</evidence>
<reference evidence="2 5" key="2">
    <citation type="submission" date="2019-07" db="EMBL/GenBank/DDBJ databases">
        <title>Whole genome shotgun sequence of Staphylococcus arlettae NBRC 109765.</title>
        <authorList>
            <person name="Hosoyama A."/>
            <person name="Uohara A."/>
            <person name="Ohji S."/>
            <person name="Ichikawa N."/>
        </authorList>
    </citation>
    <scope>NUCLEOTIDE SEQUENCE [LARGE SCALE GENOMIC DNA]</scope>
    <source>
        <strain evidence="2 5">NBRC 109765</strain>
    </source>
</reference>
<dbReference type="AlphaFoldDB" id="A0A380BVW7"/>
<dbReference type="EMBL" id="BKAV01000015">
    <property type="protein sequence ID" value="GEQ00434.1"/>
    <property type="molecule type" value="Genomic_DNA"/>
</dbReference>
<evidence type="ECO:0000256" key="1">
    <source>
        <dbReference type="SAM" id="Phobius"/>
    </source>
</evidence>
<evidence type="ECO:0000313" key="5">
    <source>
        <dbReference type="Proteomes" id="UP000321598"/>
    </source>
</evidence>
<reference evidence="3 4" key="1">
    <citation type="submission" date="2018-06" db="EMBL/GenBank/DDBJ databases">
        <authorList>
            <consortium name="Pathogen Informatics"/>
            <person name="Doyle S."/>
        </authorList>
    </citation>
    <scope>NUCLEOTIDE SEQUENCE [LARGE SCALE GENOMIC DNA]</scope>
    <source>
        <strain evidence="3 4">NCTC12413</strain>
    </source>
</reference>
<dbReference type="OrthoDB" id="2414165at2"/>
<evidence type="ECO:0000313" key="4">
    <source>
        <dbReference type="Proteomes" id="UP000254956"/>
    </source>
</evidence>
<dbReference type="PANTHER" id="PTHR34980">
    <property type="entry name" value="INNER MEMBRANE PROTEIN-RELATED-RELATED"/>
    <property type="match status" value="1"/>
</dbReference>
<accession>A0A380BVW7</accession>
<dbReference type="GO" id="GO:0005886">
    <property type="term" value="C:plasma membrane"/>
    <property type="evidence" value="ECO:0007669"/>
    <property type="project" value="TreeGrafter"/>
</dbReference>
<organism evidence="3 4">
    <name type="scientific">Staphylococcus arlettae</name>
    <dbReference type="NCBI Taxonomy" id="29378"/>
    <lineage>
        <taxon>Bacteria</taxon>
        <taxon>Bacillati</taxon>
        <taxon>Bacillota</taxon>
        <taxon>Bacilli</taxon>
        <taxon>Bacillales</taxon>
        <taxon>Staphylococcaceae</taxon>
        <taxon>Staphylococcus</taxon>
    </lineage>
</organism>
<dbReference type="Pfam" id="PF05656">
    <property type="entry name" value="DUF805"/>
    <property type="match status" value="1"/>
</dbReference>
<evidence type="ECO:0000313" key="3">
    <source>
        <dbReference type="EMBL" id="SUJ07664.1"/>
    </source>
</evidence>
<keyword evidence="1" id="KW-0812">Transmembrane</keyword>
<dbReference type="Proteomes" id="UP000254956">
    <property type="component" value="Unassembled WGS sequence"/>
</dbReference>
<dbReference type="RefSeq" id="WP_103388302.1">
    <property type="nucleotide sequence ID" value="NZ_BKAV01000015.1"/>
</dbReference>
<keyword evidence="5" id="KW-1185">Reference proteome</keyword>
<keyword evidence="1" id="KW-0472">Membrane</keyword>
<dbReference type="InterPro" id="IPR008523">
    <property type="entry name" value="DUF805"/>
</dbReference>
<dbReference type="EMBL" id="UGZE01000001">
    <property type="protein sequence ID" value="SUJ07664.1"/>
    <property type="molecule type" value="Genomic_DNA"/>
</dbReference>
<feature type="transmembrane region" description="Helical" evidence="1">
    <location>
        <begin position="80"/>
        <end position="107"/>
    </location>
</feature>
<sequence>MNSLPIQIMQSYMAFWTRFLDVKGRASRSDFWHPFWINFLITSLLGIFSVGTLSSVFALFLIIPTFTVKVRRLHDSNRTMLLAIISHISGFITAFGTIVFVLGIIAVATQTETIGVLKALVLAGVFGTLFAGLVTLYTWIVLIMRGNKKPNRYGAGGSCQVEAAQNVVSTEVEHSSNS</sequence>
<protein>
    <submittedName>
        <fullName evidence="3">Integral membrane protein</fullName>
    </submittedName>
</protein>
<dbReference type="PANTHER" id="PTHR34980:SF2">
    <property type="entry name" value="INNER MEMBRANE PROTEIN YHAH-RELATED"/>
    <property type="match status" value="1"/>
</dbReference>
<dbReference type="Proteomes" id="UP000321598">
    <property type="component" value="Unassembled WGS sequence"/>
</dbReference>
<name>A0A380BVW7_9STAP</name>
<gene>
    <name evidence="3" type="primary">yhaH_1</name>
    <name evidence="3" type="ORF">NCTC12413_00168</name>
    <name evidence="2" type="ORF">SAR03_14710</name>
</gene>